<sequence>MSLNVSVNWQRDAFCLQLAQSFPSKGVTALYGPSGCGKTSLLRIVAGLERGAMSNVSFNGVDWQNESLCVPLEKRRIGLVFQEASLLPHLDVRANLEYGWRRTKPAQRRLAPEEIYRMLALESLLQHRTDQLSGGQRQRVALGRALMTSPDLLLLDEPLAALDAVAKRQILPYLARVVRDTETPTLLVTHSTDEVLRLADHIGFMENGSVAPVVRLAEALQDPSSPLFADEGAVSVLQGQFVIEGNGGWGMFSTTSYHLHVRSSPEYMSLHSGSTAFQNHRLQIYARDVSIALTDPTQISIQNHLAAKISGLTEKDDGLVLVRLTLADGQLLMAELTSASVSRLGLILGMPVWALVKSAALLQ</sequence>
<evidence type="ECO:0000256" key="9">
    <source>
        <dbReference type="PROSITE-ProRule" id="PRU01213"/>
    </source>
</evidence>
<keyword evidence="8" id="KW-0472">Membrane</keyword>
<dbReference type="Gene3D" id="2.40.50.100">
    <property type="match status" value="1"/>
</dbReference>
<dbReference type="GO" id="GO:0005524">
    <property type="term" value="F:ATP binding"/>
    <property type="evidence" value="ECO:0007669"/>
    <property type="project" value="UniProtKB-KW"/>
</dbReference>
<dbReference type="PANTHER" id="PTHR43514:SF4">
    <property type="entry name" value="ABC TRANSPORTER I FAMILY MEMBER 10"/>
    <property type="match status" value="1"/>
</dbReference>
<reference evidence="12" key="2">
    <citation type="submission" date="2020-09" db="EMBL/GenBank/DDBJ databases">
        <authorList>
            <person name="Sun Q."/>
            <person name="Zhou Y."/>
        </authorList>
    </citation>
    <scope>NUCLEOTIDE SEQUENCE</scope>
    <source>
        <strain evidence="12">CGMCC 1.15425</strain>
    </source>
</reference>
<reference evidence="12" key="1">
    <citation type="journal article" date="2014" name="Int. J. Syst. Evol. Microbiol.">
        <title>Complete genome sequence of Corynebacterium casei LMG S-19264T (=DSM 44701T), isolated from a smear-ripened cheese.</title>
        <authorList>
            <consortium name="US DOE Joint Genome Institute (JGI-PGF)"/>
            <person name="Walter F."/>
            <person name="Albersmeier A."/>
            <person name="Kalinowski J."/>
            <person name="Ruckert C."/>
        </authorList>
    </citation>
    <scope>NUCLEOTIDE SEQUENCE</scope>
    <source>
        <strain evidence="12">CGMCC 1.15425</strain>
    </source>
</reference>
<evidence type="ECO:0000256" key="8">
    <source>
        <dbReference type="ARBA" id="ARBA00023136"/>
    </source>
</evidence>
<keyword evidence="1" id="KW-0813">Transport</keyword>
<dbReference type="Gene3D" id="3.40.50.300">
    <property type="entry name" value="P-loop containing nucleotide triphosphate hydrolases"/>
    <property type="match status" value="1"/>
</dbReference>
<keyword evidence="5" id="KW-0547">Nucleotide-binding</keyword>
<dbReference type="EMBL" id="BMIY01000009">
    <property type="protein sequence ID" value="GFZ78370.1"/>
    <property type="molecule type" value="Genomic_DNA"/>
</dbReference>
<keyword evidence="2" id="KW-1003">Cell membrane</keyword>
<dbReference type="OrthoDB" id="9802264at2"/>
<evidence type="ECO:0000256" key="4">
    <source>
        <dbReference type="ARBA" id="ARBA00022519"/>
    </source>
</evidence>
<comment type="caution">
    <text evidence="12">The sequence shown here is derived from an EMBL/GenBank/DDBJ whole genome shotgun (WGS) entry which is preliminary data.</text>
</comment>
<evidence type="ECO:0000313" key="12">
    <source>
        <dbReference type="EMBL" id="GFZ78370.1"/>
    </source>
</evidence>
<keyword evidence="3 9" id="KW-0500">Molybdenum</keyword>
<dbReference type="PROSITE" id="PS51866">
    <property type="entry name" value="MOP"/>
    <property type="match status" value="1"/>
</dbReference>
<dbReference type="InterPro" id="IPR003593">
    <property type="entry name" value="AAA+_ATPase"/>
</dbReference>
<evidence type="ECO:0000256" key="1">
    <source>
        <dbReference type="ARBA" id="ARBA00022448"/>
    </source>
</evidence>
<dbReference type="RefSeq" id="WP_068810428.1">
    <property type="nucleotide sequence ID" value="NZ_BMIY01000009.1"/>
</dbReference>
<dbReference type="Pfam" id="PF03459">
    <property type="entry name" value="TOBE"/>
    <property type="match status" value="1"/>
</dbReference>
<evidence type="ECO:0000256" key="3">
    <source>
        <dbReference type="ARBA" id="ARBA00022505"/>
    </source>
</evidence>
<feature type="domain" description="Mop" evidence="11">
    <location>
        <begin position="298"/>
        <end position="363"/>
    </location>
</feature>
<name>A0A916QKG6_9GAMM</name>
<evidence type="ECO:0000256" key="2">
    <source>
        <dbReference type="ARBA" id="ARBA00022475"/>
    </source>
</evidence>
<dbReference type="SUPFAM" id="SSF52540">
    <property type="entry name" value="P-loop containing nucleoside triphosphate hydrolases"/>
    <property type="match status" value="1"/>
</dbReference>
<keyword evidence="6 12" id="KW-0067">ATP-binding</keyword>
<protein>
    <submittedName>
        <fullName evidence="12">Molybdenum import ATP-binding protein ModC</fullName>
    </submittedName>
</protein>
<dbReference type="PROSITE" id="PS50893">
    <property type="entry name" value="ABC_TRANSPORTER_2"/>
    <property type="match status" value="1"/>
</dbReference>
<keyword evidence="13" id="KW-1185">Reference proteome</keyword>
<dbReference type="InterPro" id="IPR008995">
    <property type="entry name" value="Mo/tungstate-bd_C_term_dom"/>
</dbReference>
<gene>
    <name evidence="12" type="primary">modC</name>
    <name evidence="12" type="ORF">GCM10011403_21760</name>
</gene>
<evidence type="ECO:0000256" key="6">
    <source>
        <dbReference type="ARBA" id="ARBA00022840"/>
    </source>
</evidence>
<dbReference type="InterPro" id="IPR011868">
    <property type="entry name" value="ModC_ABC_ATP-bd"/>
</dbReference>
<dbReference type="GO" id="GO:0015098">
    <property type="term" value="F:molybdate ion transmembrane transporter activity"/>
    <property type="evidence" value="ECO:0007669"/>
    <property type="project" value="InterPro"/>
</dbReference>
<dbReference type="InterPro" id="IPR017871">
    <property type="entry name" value="ABC_transporter-like_CS"/>
</dbReference>
<dbReference type="GO" id="GO:0140359">
    <property type="term" value="F:ABC-type transporter activity"/>
    <property type="evidence" value="ECO:0007669"/>
    <property type="project" value="InterPro"/>
</dbReference>
<proteinExistence type="predicted"/>
<dbReference type="InterPro" id="IPR027417">
    <property type="entry name" value="P-loop_NTPase"/>
</dbReference>
<dbReference type="PROSITE" id="PS00211">
    <property type="entry name" value="ABC_TRANSPORTER_1"/>
    <property type="match status" value="1"/>
</dbReference>
<dbReference type="InterPro" id="IPR050334">
    <property type="entry name" value="Molybdenum_import_ModC"/>
</dbReference>
<evidence type="ECO:0000313" key="13">
    <source>
        <dbReference type="Proteomes" id="UP000627715"/>
    </source>
</evidence>
<dbReference type="Pfam" id="PF00005">
    <property type="entry name" value="ABC_tran"/>
    <property type="match status" value="1"/>
</dbReference>
<dbReference type="InterPro" id="IPR004606">
    <property type="entry name" value="Mop_domain"/>
</dbReference>
<evidence type="ECO:0000256" key="5">
    <source>
        <dbReference type="ARBA" id="ARBA00022741"/>
    </source>
</evidence>
<dbReference type="NCBIfam" id="TIGR02142">
    <property type="entry name" value="modC_ABC"/>
    <property type="match status" value="1"/>
</dbReference>
<dbReference type="GO" id="GO:0016020">
    <property type="term" value="C:membrane"/>
    <property type="evidence" value="ECO:0007669"/>
    <property type="project" value="InterPro"/>
</dbReference>
<feature type="domain" description="ABC transporter" evidence="10">
    <location>
        <begin position="1"/>
        <end position="232"/>
    </location>
</feature>
<keyword evidence="4" id="KW-0997">Cell inner membrane</keyword>
<evidence type="ECO:0000259" key="11">
    <source>
        <dbReference type="PROSITE" id="PS51866"/>
    </source>
</evidence>
<dbReference type="AlphaFoldDB" id="A0A916QKG6"/>
<dbReference type="PANTHER" id="PTHR43514">
    <property type="entry name" value="ABC TRANSPORTER I FAMILY MEMBER 10"/>
    <property type="match status" value="1"/>
</dbReference>
<dbReference type="InterPro" id="IPR005116">
    <property type="entry name" value="Transp-assoc_OB_typ1"/>
</dbReference>
<evidence type="ECO:0000256" key="7">
    <source>
        <dbReference type="ARBA" id="ARBA00022967"/>
    </source>
</evidence>
<accession>A0A916QKG6</accession>
<dbReference type="Proteomes" id="UP000627715">
    <property type="component" value="Unassembled WGS sequence"/>
</dbReference>
<organism evidence="12 13">
    <name type="scientific">Pseudohongiella nitratireducens</name>
    <dbReference type="NCBI Taxonomy" id="1768907"/>
    <lineage>
        <taxon>Bacteria</taxon>
        <taxon>Pseudomonadati</taxon>
        <taxon>Pseudomonadota</taxon>
        <taxon>Gammaproteobacteria</taxon>
        <taxon>Pseudomonadales</taxon>
        <taxon>Pseudohongiellaceae</taxon>
        <taxon>Pseudohongiella</taxon>
    </lineage>
</organism>
<dbReference type="SMART" id="SM00382">
    <property type="entry name" value="AAA"/>
    <property type="match status" value="1"/>
</dbReference>
<dbReference type="InterPro" id="IPR003439">
    <property type="entry name" value="ABC_transporter-like_ATP-bd"/>
</dbReference>
<dbReference type="SUPFAM" id="SSF50331">
    <property type="entry name" value="MOP-like"/>
    <property type="match status" value="1"/>
</dbReference>
<keyword evidence="7" id="KW-1278">Translocase</keyword>
<evidence type="ECO:0000259" key="10">
    <source>
        <dbReference type="PROSITE" id="PS50893"/>
    </source>
</evidence>
<dbReference type="GO" id="GO:0016887">
    <property type="term" value="F:ATP hydrolysis activity"/>
    <property type="evidence" value="ECO:0007669"/>
    <property type="project" value="InterPro"/>
</dbReference>